<reference evidence="10 11" key="1">
    <citation type="submission" date="2017-06" db="EMBL/GenBank/DDBJ databases">
        <title>A platform for efficient transgenesis in Macrostomum lignano, a flatworm model organism for stem cell research.</title>
        <authorList>
            <person name="Berezikov E."/>
        </authorList>
    </citation>
    <scope>NUCLEOTIDE SEQUENCE [LARGE SCALE GENOMIC DNA]</scope>
    <source>
        <strain evidence="10">DV1</strain>
        <tissue evidence="10">Whole organism</tissue>
    </source>
</reference>
<evidence type="ECO:0000256" key="3">
    <source>
        <dbReference type="ARBA" id="ARBA00022502"/>
    </source>
</evidence>
<comment type="subcellular location">
    <subcellularLocation>
        <location evidence="1">Golgi apparatus membrane</location>
        <topology evidence="1">Multi-pass membrane protein</topology>
    </subcellularLocation>
</comment>
<evidence type="ECO:0000259" key="9">
    <source>
        <dbReference type="Pfam" id="PF10277"/>
    </source>
</evidence>
<feature type="transmembrane region" description="Helical" evidence="8">
    <location>
        <begin position="23"/>
        <end position="45"/>
    </location>
</feature>
<organism evidence="10 11">
    <name type="scientific">Macrostomum lignano</name>
    <dbReference type="NCBI Taxonomy" id="282301"/>
    <lineage>
        <taxon>Eukaryota</taxon>
        <taxon>Metazoa</taxon>
        <taxon>Spiralia</taxon>
        <taxon>Lophotrochozoa</taxon>
        <taxon>Platyhelminthes</taxon>
        <taxon>Rhabditophora</taxon>
        <taxon>Macrostomorpha</taxon>
        <taxon>Macrostomida</taxon>
        <taxon>Macrostomidae</taxon>
        <taxon>Macrostomum</taxon>
    </lineage>
</organism>
<keyword evidence="4 8" id="KW-0812">Transmembrane</keyword>
<evidence type="ECO:0000313" key="10">
    <source>
        <dbReference type="EMBL" id="PAA79248.1"/>
    </source>
</evidence>
<dbReference type="PANTHER" id="PTHR12892">
    <property type="entry name" value="FGF RECEPTOR ACTIVATING PROTEIN 1"/>
    <property type="match status" value="1"/>
</dbReference>
<feature type="transmembrane region" description="Helical" evidence="8">
    <location>
        <begin position="117"/>
        <end position="142"/>
    </location>
</feature>
<dbReference type="OrthoDB" id="68581at2759"/>
<keyword evidence="5 8" id="KW-1133">Transmembrane helix</keyword>
<evidence type="ECO:0000256" key="8">
    <source>
        <dbReference type="SAM" id="Phobius"/>
    </source>
</evidence>
<evidence type="ECO:0000313" key="11">
    <source>
        <dbReference type="Proteomes" id="UP000215902"/>
    </source>
</evidence>
<dbReference type="GO" id="GO:0005789">
    <property type="term" value="C:endoplasmic reticulum membrane"/>
    <property type="evidence" value="ECO:0007669"/>
    <property type="project" value="TreeGrafter"/>
</dbReference>
<keyword evidence="3" id="KW-0337">GPI-anchor biosynthesis</keyword>
<feature type="transmembrane region" description="Helical" evidence="8">
    <location>
        <begin position="193"/>
        <end position="215"/>
    </location>
</feature>
<feature type="non-terminal residue" evidence="10">
    <location>
        <position position="1"/>
    </location>
</feature>
<keyword evidence="7 8" id="KW-0472">Membrane</keyword>
<dbReference type="EMBL" id="NIVC01000646">
    <property type="protein sequence ID" value="PAA79248.1"/>
    <property type="molecule type" value="Genomic_DNA"/>
</dbReference>
<protein>
    <recommendedName>
        <fullName evidence="9">CWH43-like N-terminal domain-containing protein</fullName>
    </recommendedName>
</protein>
<comment type="similarity">
    <text evidence="2">Belongs to the PGAP2 family.</text>
</comment>
<evidence type="ECO:0000256" key="2">
    <source>
        <dbReference type="ARBA" id="ARBA00007414"/>
    </source>
</evidence>
<evidence type="ECO:0000256" key="4">
    <source>
        <dbReference type="ARBA" id="ARBA00022692"/>
    </source>
</evidence>
<dbReference type="Pfam" id="PF10277">
    <property type="entry name" value="Frag1"/>
    <property type="match status" value="1"/>
</dbReference>
<evidence type="ECO:0000256" key="1">
    <source>
        <dbReference type="ARBA" id="ARBA00004653"/>
    </source>
</evidence>
<feature type="transmembrane region" description="Helical" evidence="8">
    <location>
        <begin position="154"/>
        <end position="172"/>
    </location>
</feature>
<evidence type="ECO:0000256" key="6">
    <source>
        <dbReference type="ARBA" id="ARBA00023034"/>
    </source>
</evidence>
<dbReference type="GO" id="GO:0000139">
    <property type="term" value="C:Golgi membrane"/>
    <property type="evidence" value="ECO:0007669"/>
    <property type="project" value="UniProtKB-SubCell"/>
</dbReference>
<comment type="caution">
    <text evidence="10">The sequence shown here is derived from an EMBL/GenBank/DDBJ whole genome shotgun (WGS) entry which is preliminary data.</text>
</comment>
<gene>
    <name evidence="10" type="ORF">BOX15_Mlig034544g4</name>
</gene>
<feature type="transmembrane region" description="Helical" evidence="8">
    <location>
        <begin position="77"/>
        <end position="96"/>
    </location>
</feature>
<feature type="transmembrane region" description="Helical" evidence="8">
    <location>
        <begin position="235"/>
        <end position="260"/>
    </location>
</feature>
<evidence type="ECO:0000256" key="5">
    <source>
        <dbReference type="ARBA" id="ARBA00022989"/>
    </source>
</evidence>
<dbReference type="InterPro" id="IPR039545">
    <property type="entry name" value="PGAP2"/>
</dbReference>
<keyword evidence="11" id="KW-1185">Reference proteome</keyword>
<dbReference type="STRING" id="282301.A0A267FZJ4"/>
<feature type="domain" description="CWH43-like N-terminal" evidence="9">
    <location>
        <begin position="22"/>
        <end position="252"/>
    </location>
</feature>
<dbReference type="InterPro" id="IPR019402">
    <property type="entry name" value="CWH43_N"/>
</dbReference>
<dbReference type="Proteomes" id="UP000215902">
    <property type="component" value="Unassembled WGS sequence"/>
</dbReference>
<accession>A0A267FZJ4</accession>
<dbReference type="PANTHER" id="PTHR12892:SF11">
    <property type="entry name" value="POST-GPI ATTACHMENT TO PROTEINS FACTOR 2"/>
    <property type="match status" value="1"/>
</dbReference>
<sequence>PPVTAVRSRELLNMSSGSWMRPLALFASALPAAALLACVCIAVHYRGEGALATHCRNVNRLPSISAAVGQRSLEKRIWSVSIAVSCALRLLVAAAYRQEIAARLSATWRVSDSCGAASLIPGAHFGLGCLELASLLGLSVIASTDNYAVHRNCFITFLLSSFAYMLLHLWVASRIRSKFIAGTQRVLVTTRCFLAKLLLLSAYCASILLAVYFYARHQAYCEDMMYTYFAVAEYAVVYANILFHFTAYYDLGSLPICLVLTREFKFPSCKTASGPGSCRYWGFLWLSHSCQHQRRTGYDSLDFAAEQPVSAVTHSIFVGL</sequence>
<keyword evidence="6" id="KW-0333">Golgi apparatus</keyword>
<name>A0A267FZJ4_9PLAT</name>
<dbReference type="GO" id="GO:0006506">
    <property type="term" value="P:GPI anchor biosynthetic process"/>
    <property type="evidence" value="ECO:0007669"/>
    <property type="project" value="UniProtKB-KW"/>
</dbReference>
<dbReference type="AlphaFoldDB" id="A0A267FZJ4"/>
<proteinExistence type="inferred from homology"/>
<evidence type="ECO:0000256" key="7">
    <source>
        <dbReference type="ARBA" id="ARBA00023136"/>
    </source>
</evidence>